<evidence type="ECO:0000313" key="4">
    <source>
        <dbReference type="EMBL" id="KIZ05826.1"/>
    </source>
</evidence>
<dbReference type="Proteomes" id="UP000054498">
    <property type="component" value="Unassembled WGS sequence"/>
</dbReference>
<reference evidence="4 5" key="1">
    <citation type="journal article" date="2013" name="BMC Genomics">
        <title>Reconstruction of the lipid metabolism for the microalga Monoraphidium neglectum from its genome sequence reveals characteristics suitable for biofuel production.</title>
        <authorList>
            <person name="Bogen C."/>
            <person name="Al-Dilaimi A."/>
            <person name="Albersmeier A."/>
            <person name="Wichmann J."/>
            <person name="Grundmann M."/>
            <person name="Rupp O."/>
            <person name="Lauersen K.J."/>
            <person name="Blifernez-Klassen O."/>
            <person name="Kalinowski J."/>
            <person name="Goesmann A."/>
            <person name="Mussgnug J.H."/>
            <person name="Kruse O."/>
        </authorList>
    </citation>
    <scope>NUCLEOTIDE SEQUENCE [LARGE SCALE GENOMIC DNA]</scope>
    <source>
        <strain evidence="4 5">SAG 48.87</strain>
    </source>
</reference>
<dbReference type="InterPro" id="IPR036318">
    <property type="entry name" value="FAD-bd_PCMH-like_sf"/>
</dbReference>
<dbReference type="GO" id="GO:0016020">
    <property type="term" value="C:membrane"/>
    <property type="evidence" value="ECO:0007669"/>
    <property type="project" value="InterPro"/>
</dbReference>
<feature type="domain" description="D-arabinono-1,4-lactone oxidase C-terminal" evidence="3">
    <location>
        <begin position="233"/>
        <end position="367"/>
    </location>
</feature>
<dbReference type="GO" id="GO:0003885">
    <property type="term" value="F:D-arabinono-1,4-lactone oxidase activity"/>
    <property type="evidence" value="ECO:0007669"/>
    <property type="project" value="InterPro"/>
</dbReference>
<dbReference type="GO" id="GO:0019853">
    <property type="term" value="P:L-ascorbic acid biosynthetic process"/>
    <property type="evidence" value="ECO:0007669"/>
    <property type="project" value="UniProtKB-UniPathway"/>
</dbReference>
<dbReference type="InterPro" id="IPR007173">
    <property type="entry name" value="ALO_C"/>
</dbReference>
<dbReference type="GO" id="GO:0050660">
    <property type="term" value="F:flavin adenine dinucleotide binding"/>
    <property type="evidence" value="ECO:0007669"/>
    <property type="project" value="InterPro"/>
</dbReference>
<organism evidence="4 5">
    <name type="scientific">Monoraphidium neglectum</name>
    <dbReference type="NCBI Taxonomy" id="145388"/>
    <lineage>
        <taxon>Eukaryota</taxon>
        <taxon>Viridiplantae</taxon>
        <taxon>Chlorophyta</taxon>
        <taxon>core chlorophytes</taxon>
        <taxon>Chlorophyceae</taxon>
        <taxon>CS clade</taxon>
        <taxon>Sphaeropleales</taxon>
        <taxon>Selenastraceae</taxon>
        <taxon>Monoraphidium</taxon>
    </lineage>
</organism>
<keyword evidence="5" id="KW-1185">Reference proteome</keyword>
<dbReference type="SUPFAM" id="SSF56176">
    <property type="entry name" value="FAD-binding/transporter-associated domain-like"/>
    <property type="match status" value="1"/>
</dbReference>
<dbReference type="RefSeq" id="XP_013904845.1">
    <property type="nucleotide sequence ID" value="XM_014049391.1"/>
</dbReference>
<evidence type="ECO:0000256" key="2">
    <source>
        <dbReference type="ARBA" id="ARBA00023002"/>
    </source>
</evidence>
<dbReference type="InterPro" id="IPR010031">
    <property type="entry name" value="FAD_lactone_oxidase-like"/>
</dbReference>
<accession>A0A0D2NMH3</accession>
<dbReference type="GeneID" id="25735012"/>
<dbReference type="OrthoDB" id="610608at2759"/>
<dbReference type="Gene3D" id="3.30.70.2520">
    <property type="match status" value="1"/>
</dbReference>
<dbReference type="KEGG" id="mng:MNEG_2134"/>
<dbReference type="UniPathway" id="UPA00132"/>
<evidence type="ECO:0000256" key="1">
    <source>
        <dbReference type="ARBA" id="ARBA00005147"/>
    </source>
</evidence>
<dbReference type="PANTHER" id="PTHR43762:SF5">
    <property type="entry name" value="FAD-BINDING PCMH-TYPE DOMAIN-CONTAINING PROTEIN"/>
    <property type="match status" value="1"/>
</dbReference>
<dbReference type="PANTHER" id="PTHR43762">
    <property type="entry name" value="L-GULONOLACTONE OXIDASE"/>
    <property type="match status" value="1"/>
</dbReference>
<dbReference type="Pfam" id="PF04030">
    <property type="entry name" value="ALO"/>
    <property type="match status" value="1"/>
</dbReference>
<comment type="pathway">
    <text evidence="1">Cofactor biosynthesis; L-ascorbate biosynthesis.</text>
</comment>
<dbReference type="Gene3D" id="3.30.465.10">
    <property type="match status" value="1"/>
</dbReference>
<proteinExistence type="predicted"/>
<evidence type="ECO:0000313" key="5">
    <source>
        <dbReference type="Proteomes" id="UP000054498"/>
    </source>
</evidence>
<dbReference type="AlphaFoldDB" id="A0A0D2NMH3"/>
<gene>
    <name evidence="4" type="ORF">MNEG_2134</name>
</gene>
<evidence type="ECO:0000259" key="3">
    <source>
        <dbReference type="Pfam" id="PF04030"/>
    </source>
</evidence>
<name>A0A0D2NMH3_9CHLO</name>
<keyword evidence="2" id="KW-0560">Oxidoreductase</keyword>
<dbReference type="InterPro" id="IPR016169">
    <property type="entry name" value="FAD-bd_PCMH_sub2"/>
</dbReference>
<sequence>MNARAQLTALKYMDANGDIHDITPTSDPHLWRALTLGVGRLGIILELTLKIVENQSDVSIKTFLADLRTLQDDYNAAKGGAGKRPAPDTAASVWKVLQPWNDAQVFWHFPLKSCWLITYQRLSNATLAPPPVEALSGPVEYSAGDVANGANPAAGLVGAGDAQTLPPGAYHQRWSPSVGSAPLMGHNAMYWAGVYAAWLGVNVQSETLPARRAFLSLSEMENILYSPYNSYDQYEVAIPLSRAADCFQALSAEVYGPRALWNGFRVPALLRFVSGERSYLAPSSVGATLYINMEDHVSYATGKPNTGFQGVVHFLRTHPSCRGRMHWGKAGWPQHARCFDGAAEYGTDWCHFGCATRQLDPSGKFSSASDVWHWFATDRRSGARVDFGRCCLAAGFDDARCVCAKRSDGCV</sequence>
<protein>
    <recommendedName>
        <fullName evidence="3">D-arabinono-1,4-lactone oxidase C-terminal domain-containing protein</fullName>
    </recommendedName>
</protein>
<dbReference type="EMBL" id="KK100451">
    <property type="protein sequence ID" value="KIZ05826.1"/>
    <property type="molecule type" value="Genomic_DNA"/>
</dbReference>